<evidence type="ECO:0000313" key="1">
    <source>
        <dbReference type="EMBL" id="EIW78413.1"/>
    </source>
</evidence>
<name>A0A5M3MH28_CONPW</name>
<dbReference type="AlphaFoldDB" id="A0A5M3MH28"/>
<evidence type="ECO:0000313" key="2">
    <source>
        <dbReference type="Proteomes" id="UP000053558"/>
    </source>
</evidence>
<keyword evidence="2" id="KW-1185">Reference proteome</keyword>
<gene>
    <name evidence="1" type="ORF">CONPUDRAFT_167429</name>
</gene>
<dbReference type="GeneID" id="19205769"/>
<dbReference type="Proteomes" id="UP000053558">
    <property type="component" value="Unassembled WGS sequence"/>
</dbReference>
<protein>
    <submittedName>
        <fullName evidence="1">Uncharacterized protein</fullName>
    </submittedName>
</protein>
<dbReference type="EMBL" id="JH711582">
    <property type="protein sequence ID" value="EIW78413.1"/>
    <property type="molecule type" value="Genomic_DNA"/>
</dbReference>
<sequence>MSCGVALERTVSDQVLAVLRRVRPHQSVPGRDIERIVASLSGDRIQYTHTGSASLFDLGRAQSIILASQSIPFRSRFHRVASYVVQFDIHTTGDPVAVLALFLVWFKRVYCADLPSNREGVVRIGYILVDHGVIGVLLCDASVDVFMDISGNGMVNLTNVVNTSRLFVIWSSDANMSQGDVERSVRQMRRLLRPLGLDTHGAPDVSRA</sequence>
<organism evidence="1 2">
    <name type="scientific">Coniophora puteana (strain RWD-64-598)</name>
    <name type="common">Brown rot fungus</name>
    <dbReference type="NCBI Taxonomy" id="741705"/>
    <lineage>
        <taxon>Eukaryota</taxon>
        <taxon>Fungi</taxon>
        <taxon>Dikarya</taxon>
        <taxon>Basidiomycota</taxon>
        <taxon>Agaricomycotina</taxon>
        <taxon>Agaricomycetes</taxon>
        <taxon>Agaricomycetidae</taxon>
        <taxon>Boletales</taxon>
        <taxon>Coniophorineae</taxon>
        <taxon>Coniophoraceae</taxon>
        <taxon>Coniophora</taxon>
    </lineage>
</organism>
<comment type="caution">
    <text evidence="1">The sequence shown here is derived from an EMBL/GenBank/DDBJ whole genome shotgun (WGS) entry which is preliminary data.</text>
</comment>
<dbReference type="KEGG" id="cput:CONPUDRAFT_167429"/>
<proteinExistence type="predicted"/>
<reference evidence="2" key="1">
    <citation type="journal article" date="2012" name="Science">
        <title>The Paleozoic origin of enzymatic lignin decomposition reconstructed from 31 fungal genomes.</title>
        <authorList>
            <person name="Floudas D."/>
            <person name="Binder M."/>
            <person name="Riley R."/>
            <person name="Barry K."/>
            <person name="Blanchette R.A."/>
            <person name="Henrissat B."/>
            <person name="Martinez A.T."/>
            <person name="Otillar R."/>
            <person name="Spatafora J.W."/>
            <person name="Yadav J.S."/>
            <person name="Aerts A."/>
            <person name="Benoit I."/>
            <person name="Boyd A."/>
            <person name="Carlson A."/>
            <person name="Copeland A."/>
            <person name="Coutinho P.M."/>
            <person name="de Vries R.P."/>
            <person name="Ferreira P."/>
            <person name="Findley K."/>
            <person name="Foster B."/>
            <person name="Gaskell J."/>
            <person name="Glotzer D."/>
            <person name="Gorecki P."/>
            <person name="Heitman J."/>
            <person name="Hesse C."/>
            <person name="Hori C."/>
            <person name="Igarashi K."/>
            <person name="Jurgens J.A."/>
            <person name="Kallen N."/>
            <person name="Kersten P."/>
            <person name="Kohler A."/>
            <person name="Kuees U."/>
            <person name="Kumar T.K.A."/>
            <person name="Kuo A."/>
            <person name="LaButti K."/>
            <person name="Larrondo L.F."/>
            <person name="Lindquist E."/>
            <person name="Ling A."/>
            <person name="Lombard V."/>
            <person name="Lucas S."/>
            <person name="Lundell T."/>
            <person name="Martin R."/>
            <person name="McLaughlin D.J."/>
            <person name="Morgenstern I."/>
            <person name="Morin E."/>
            <person name="Murat C."/>
            <person name="Nagy L.G."/>
            <person name="Nolan M."/>
            <person name="Ohm R.A."/>
            <person name="Patyshakuliyeva A."/>
            <person name="Rokas A."/>
            <person name="Ruiz-Duenas F.J."/>
            <person name="Sabat G."/>
            <person name="Salamov A."/>
            <person name="Samejima M."/>
            <person name="Schmutz J."/>
            <person name="Slot J.C."/>
            <person name="St John F."/>
            <person name="Stenlid J."/>
            <person name="Sun H."/>
            <person name="Sun S."/>
            <person name="Syed K."/>
            <person name="Tsang A."/>
            <person name="Wiebenga A."/>
            <person name="Young D."/>
            <person name="Pisabarro A."/>
            <person name="Eastwood D.C."/>
            <person name="Martin F."/>
            <person name="Cullen D."/>
            <person name="Grigoriev I.V."/>
            <person name="Hibbett D.S."/>
        </authorList>
    </citation>
    <scope>NUCLEOTIDE SEQUENCE [LARGE SCALE GENOMIC DNA]</scope>
    <source>
        <strain evidence="2">RWD-64-598 SS2</strain>
    </source>
</reference>
<accession>A0A5M3MH28</accession>
<dbReference type="RefSeq" id="XP_007771452.1">
    <property type="nucleotide sequence ID" value="XM_007773262.1"/>
</dbReference>